<dbReference type="eggNOG" id="ENOG502QTM1">
    <property type="taxonomic scope" value="Eukaryota"/>
</dbReference>
<sequence>MTTVGAKDLTFDELPEGGRGCLANLWGPPGTPARYLGTLNHIDSTAILNGRAAAIQHGISIGLNLPLDQLSPPAVGRTALQHERKGLEGFSAMDDVYTVNPQQTSQWDALHHWCHTSRKRTFDGLTQEQVLDKTRIQPPILQTWAQRGIVARGVLLDFAQYAERHALPDFHPVESFAITMAHVRDMVREQNVKFLPGDVLFIYQGFTRHHTSVYSDEERDKFAKHIATPTMPVAGLEQSEALARFLWNNKISAIVSDNLSVERFPPINSDWILHDLLLSSWGMPMGELFDLDELAKTCTRLQKFTFMLASAPFNYAGGLSSLANAVAIL</sequence>
<dbReference type="Pfam" id="PF04199">
    <property type="entry name" value="Cyclase"/>
    <property type="match status" value="1"/>
</dbReference>
<proteinExistence type="inferred from homology"/>
<evidence type="ECO:0008006" key="4">
    <source>
        <dbReference type="Google" id="ProtNLM"/>
    </source>
</evidence>
<evidence type="ECO:0000313" key="2">
    <source>
        <dbReference type="EMBL" id="CCF48727.1"/>
    </source>
</evidence>
<dbReference type="Gene3D" id="3.50.30.50">
    <property type="entry name" value="Putative cyclase"/>
    <property type="match status" value="1"/>
</dbReference>
<dbReference type="AlphaFoldDB" id="I2FP84"/>
<evidence type="ECO:0000313" key="3">
    <source>
        <dbReference type="Proteomes" id="UP000006174"/>
    </source>
</evidence>
<dbReference type="GO" id="GO:0019441">
    <property type="term" value="P:L-tryptophan catabolic process to kynurenine"/>
    <property type="evidence" value="ECO:0007669"/>
    <property type="project" value="InterPro"/>
</dbReference>
<dbReference type="InterPro" id="IPR037175">
    <property type="entry name" value="KFase_sf"/>
</dbReference>
<dbReference type="PANTHER" id="PTHR34861">
    <property type="match status" value="1"/>
</dbReference>
<protein>
    <recommendedName>
        <fullName evidence="4">Cyclase</fullName>
    </recommendedName>
</protein>
<dbReference type="EMBL" id="CAGI01000137">
    <property type="protein sequence ID" value="CCF48727.1"/>
    <property type="molecule type" value="Genomic_DNA"/>
</dbReference>
<dbReference type="OMA" id="EWDTKMT"/>
<dbReference type="Proteomes" id="UP000006174">
    <property type="component" value="Unassembled WGS sequence"/>
</dbReference>
<keyword evidence="3" id="KW-1185">Reference proteome</keyword>
<dbReference type="PANTHER" id="PTHR34861:SF11">
    <property type="entry name" value="CYCLASE"/>
    <property type="match status" value="1"/>
</dbReference>
<evidence type="ECO:0000256" key="1">
    <source>
        <dbReference type="ARBA" id="ARBA00007865"/>
    </source>
</evidence>
<organism evidence="2 3">
    <name type="scientific">Ustilago hordei</name>
    <name type="common">Barley covered smut fungus</name>
    <dbReference type="NCBI Taxonomy" id="120017"/>
    <lineage>
        <taxon>Eukaryota</taxon>
        <taxon>Fungi</taxon>
        <taxon>Dikarya</taxon>
        <taxon>Basidiomycota</taxon>
        <taxon>Ustilaginomycotina</taxon>
        <taxon>Ustilaginomycetes</taxon>
        <taxon>Ustilaginales</taxon>
        <taxon>Ustilaginaceae</taxon>
        <taxon>Ustilago</taxon>
    </lineage>
</organism>
<comment type="caution">
    <text evidence="2">The sequence shown here is derived from an EMBL/GenBank/DDBJ whole genome shotgun (WGS) entry which is preliminary data.</text>
</comment>
<name>I2FP84_USTHO</name>
<dbReference type="HOGENOM" id="CLU_030671_1_1_1"/>
<gene>
    <name evidence="2" type="ORF">UHOR_08728</name>
</gene>
<reference evidence="2 3" key="1">
    <citation type="journal article" date="2012" name="Plant Cell">
        <title>Genome comparison of barley and maize smut fungi reveals targeted loss of RNA silencing components and species-specific presence of transposable elements.</title>
        <authorList>
            <person name="Laurie J.D."/>
            <person name="Ali S."/>
            <person name="Linning R."/>
            <person name="Mannhaupt G."/>
            <person name="Wong P."/>
            <person name="Gueldener U."/>
            <person name="Muensterkoetter M."/>
            <person name="Moore R."/>
            <person name="Kahmann R."/>
            <person name="Bakkeren G."/>
            <person name="Schirawski J."/>
        </authorList>
    </citation>
    <scope>NUCLEOTIDE SEQUENCE [LARGE SCALE GENOMIC DNA]</scope>
    <source>
        <strain evidence="3">Uh4875-4</strain>
    </source>
</reference>
<accession>I2FP84</accession>
<dbReference type="InterPro" id="IPR007325">
    <property type="entry name" value="KFase/CYL"/>
</dbReference>
<comment type="similarity">
    <text evidence="1">Belongs to the Cyclase 1 superfamily.</text>
</comment>
<dbReference type="GO" id="GO:0004061">
    <property type="term" value="F:arylformamidase activity"/>
    <property type="evidence" value="ECO:0007669"/>
    <property type="project" value="InterPro"/>
</dbReference>
<dbReference type="SUPFAM" id="SSF102198">
    <property type="entry name" value="Putative cyclase"/>
    <property type="match status" value="1"/>
</dbReference>